<dbReference type="SUPFAM" id="SSF56112">
    <property type="entry name" value="Protein kinase-like (PK-like)"/>
    <property type="match status" value="1"/>
</dbReference>
<dbReference type="InterPro" id="IPR011009">
    <property type="entry name" value="Kinase-like_dom_sf"/>
</dbReference>
<name>A0AAW1RYV6_9CHLO</name>
<dbReference type="Proteomes" id="UP001438707">
    <property type="component" value="Unassembled WGS sequence"/>
</dbReference>
<reference evidence="4 5" key="1">
    <citation type="journal article" date="2024" name="Nat. Commun.">
        <title>Phylogenomics reveals the evolutionary origins of lichenization in chlorophyte algae.</title>
        <authorList>
            <person name="Puginier C."/>
            <person name="Libourel C."/>
            <person name="Otte J."/>
            <person name="Skaloud P."/>
            <person name="Haon M."/>
            <person name="Grisel S."/>
            <person name="Petersen M."/>
            <person name="Berrin J.G."/>
            <person name="Delaux P.M."/>
            <person name="Dal Grande F."/>
            <person name="Keller J."/>
        </authorList>
    </citation>
    <scope>NUCLEOTIDE SEQUENCE [LARGE SCALE GENOMIC DNA]</scope>
    <source>
        <strain evidence="4 5">SAG 2145</strain>
    </source>
</reference>
<dbReference type="Gene3D" id="1.10.510.10">
    <property type="entry name" value="Transferase(Phosphotransferase) domain 1"/>
    <property type="match status" value="1"/>
</dbReference>
<dbReference type="AlphaFoldDB" id="A0AAW1RYV6"/>
<feature type="compositionally biased region" description="Basic and acidic residues" evidence="2">
    <location>
        <begin position="325"/>
        <end position="336"/>
    </location>
</feature>
<feature type="region of interest" description="Disordered" evidence="2">
    <location>
        <begin position="1"/>
        <end position="25"/>
    </location>
</feature>
<protein>
    <recommendedName>
        <fullName evidence="1">non-specific serine/threonine protein kinase</fullName>
        <ecNumber evidence="1">2.7.11.1</ecNumber>
    </recommendedName>
</protein>
<keyword evidence="5" id="KW-1185">Reference proteome</keyword>
<dbReference type="GO" id="GO:0004674">
    <property type="term" value="F:protein serine/threonine kinase activity"/>
    <property type="evidence" value="ECO:0007669"/>
    <property type="project" value="UniProtKB-EC"/>
</dbReference>
<feature type="domain" description="Protein kinase" evidence="3">
    <location>
        <begin position="24"/>
        <end position="277"/>
    </location>
</feature>
<feature type="region of interest" description="Disordered" evidence="2">
    <location>
        <begin position="280"/>
        <end position="343"/>
    </location>
</feature>
<organism evidence="4 5">
    <name type="scientific">Apatococcus lobatus</name>
    <dbReference type="NCBI Taxonomy" id="904363"/>
    <lineage>
        <taxon>Eukaryota</taxon>
        <taxon>Viridiplantae</taxon>
        <taxon>Chlorophyta</taxon>
        <taxon>core chlorophytes</taxon>
        <taxon>Trebouxiophyceae</taxon>
        <taxon>Chlorellales</taxon>
        <taxon>Chlorellaceae</taxon>
        <taxon>Apatococcus</taxon>
    </lineage>
</organism>
<dbReference type="GO" id="GO:0005524">
    <property type="term" value="F:ATP binding"/>
    <property type="evidence" value="ECO:0007669"/>
    <property type="project" value="InterPro"/>
</dbReference>
<gene>
    <name evidence="4" type="ORF">WJX74_006121</name>
</gene>
<dbReference type="EC" id="2.7.11.1" evidence="1"/>
<dbReference type="Pfam" id="PF00069">
    <property type="entry name" value="Pkinase"/>
    <property type="match status" value="1"/>
</dbReference>
<dbReference type="PROSITE" id="PS50011">
    <property type="entry name" value="PROTEIN_KINASE_DOM"/>
    <property type="match status" value="1"/>
</dbReference>
<dbReference type="PANTHER" id="PTHR13902">
    <property type="entry name" value="SERINE/THREONINE-PROTEIN KINASE WNK WITH NO LYSINE -RELATED"/>
    <property type="match status" value="1"/>
</dbReference>
<evidence type="ECO:0000313" key="4">
    <source>
        <dbReference type="EMBL" id="KAK9838930.1"/>
    </source>
</evidence>
<accession>A0AAW1RYV6</accession>
<evidence type="ECO:0000259" key="3">
    <source>
        <dbReference type="PROSITE" id="PS50011"/>
    </source>
</evidence>
<comment type="caution">
    <text evidence="4">The sequence shown here is derived from an EMBL/GenBank/DDBJ whole genome shotgun (WGS) entry which is preliminary data.</text>
</comment>
<proteinExistence type="predicted"/>
<evidence type="ECO:0000313" key="5">
    <source>
        <dbReference type="Proteomes" id="UP001438707"/>
    </source>
</evidence>
<evidence type="ECO:0000256" key="1">
    <source>
        <dbReference type="ARBA" id="ARBA00012513"/>
    </source>
</evidence>
<dbReference type="InterPro" id="IPR050588">
    <property type="entry name" value="WNK_Ser-Thr_kinase"/>
</dbReference>
<sequence>MGTHDIPEEDEEQVAETDPRGRWSRYRPEVGTGRFKHVYRGFDHKHGIDVAWSKIKQAANHLTPEQMVDIRREMGLSLDLDHANIIKCFACWLEPDPETFPGHPADACLNFVTEYFTSGNLRDYRQRHKQVELKAVRKWARQILAGLDYLHQKHPPIIHGDLRCNKIYVNGHSGEIKIGDLGMATLSPHRFPPGVLPDGSIANLESSQYTKQVDIFAFGLCTLELATRRELDAGNCAIWPQLLALVPDEDARGFIYRCLGPEEGRPTARELLEDPFLGRRVGKTDSSKTLPVHRARSSDQGDFHSAPGSESSETGVPAHSHGSNHIHESHLSESHRTTLMRSQSSGLMLASRGGSESGSDAGSCKVGIVRGEDYMFEFSGKIKEGKLHFRLNMEASADDEEDQPAELGRRRTVDFVYDPDEDTPDAIAGEMAENFDLSSTDRDICAAALKEWLAKEAPHSHGG</sequence>
<evidence type="ECO:0000256" key="2">
    <source>
        <dbReference type="SAM" id="MobiDB-lite"/>
    </source>
</evidence>
<dbReference type="Gene3D" id="3.30.200.20">
    <property type="entry name" value="Phosphorylase Kinase, domain 1"/>
    <property type="match status" value="1"/>
</dbReference>
<dbReference type="InterPro" id="IPR000719">
    <property type="entry name" value="Prot_kinase_dom"/>
</dbReference>
<dbReference type="EMBL" id="JALJOS010000005">
    <property type="protein sequence ID" value="KAK9838930.1"/>
    <property type="molecule type" value="Genomic_DNA"/>
</dbReference>